<dbReference type="EMBL" id="PYAW01000001">
    <property type="protein sequence ID" value="PSL49721.1"/>
    <property type="molecule type" value="Genomic_DNA"/>
</dbReference>
<evidence type="ECO:0000313" key="2">
    <source>
        <dbReference type="Proteomes" id="UP000240971"/>
    </source>
</evidence>
<keyword evidence="2" id="KW-1185">Reference proteome</keyword>
<gene>
    <name evidence="1" type="ORF">CLV51_1011056</name>
</gene>
<proteinExistence type="predicted"/>
<evidence type="ECO:0000313" key="1">
    <source>
        <dbReference type="EMBL" id="PSL49721.1"/>
    </source>
</evidence>
<dbReference type="PROSITE" id="PS51257">
    <property type="entry name" value="PROKAR_LIPOPROTEIN"/>
    <property type="match status" value="1"/>
</dbReference>
<comment type="caution">
    <text evidence="1">The sequence shown here is derived from an EMBL/GenBank/DDBJ whole genome shotgun (WGS) entry which is preliminary data.</text>
</comment>
<dbReference type="Proteomes" id="UP000240971">
    <property type="component" value="Unassembled WGS sequence"/>
</dbReference>
<protein>
    <submittedName>
        <fullName evidence="1">Uncharacterized protein</fullName>
    </submittedName>
</protein>
<dbReference type="OrthoDB" id="657646at2"/>
<sequence>MKYLFLVIITCSLFSCKNSADNQTTKIIYLDKLKREGPVNIDGAAKRGLYQFALIENAPLRPDSLKSLLLGYCDSLVNKKMVEAKYDRYFIQFFKKSAATESYLHGKKDFWDLHNDIMQELEEYLGEYRFERCKTDTLRGQWTLEVHTKDYANTTVVSGTCPN</sequence>
<name>A0A2P8HU19_CHINA</name>
<reference evidence="1 2" key="1">
    <citation type="submission" date="2018-03" db="EMBL/GenBank/DDBJ databases">
        <title>Genomic Encyclopedia of Archaeal and Bacterial Type Strains, Phase II (KMG-II): from individual species to whole genera.</title>
        <authorList>
            <person name="Goeker M."/>
        </authorList>
    </citation>
    <scope>NUCLEOTIDE SEQUENCE [LARGE SCALE GENOMIC DNA]</scope>
    <source>
        <strain evidence="1 2">DSM 24859</strain>
    </source>
</reference>
<organism evidence="1 2">
    <name type="scientific">Chitinophaga niastensis</name>
    <dbReference type="NCBI Taxonomy" id="536980"/>
    <lineage>
        <taxon>Bacteria</taxon>
        <taxon>Pseudomonadati</taxon>
        <taxon>Bacteroidota</taxon>
        <taxon>Chitinophagia</taxon>
        <taxon>Chitinophagales</taxon>
        <taxon>Chitinophagaceae</taxon>
        <taxon>Chitinophaga</taxon>
    </lineage>
</organism>
<dbReference type="RefSeq" id="WP_106526938.1">
    <property type="nucleotide sequence ID" value="NZ_PYAW01000001.1"/>
</dbReference>
<dbReference type="AlphaFoldDB" id="A0A2P8HU19"/>
<accession>A0A2P8HU19</accession>